<dbReference type="GO" id="GO:0004045">
    <property type="term" value="F:peptidyl-tRNA hydrolase activity"/>
    <property type="evidence" value="ECO:0007669"/>
    <property type="project" value="UniProtKB-UniRule"/>
</dbReference>
<keyword evidence="2 7" id="KW-0820">tRNA-binding</keyword>
<protein>
    <recommendedName>
        <fullName evidence="6 7">Peptidyl-tRNA hydrolase</fullName>
        <shortName evidence="7">Pth</shortName>
        <ecNumber evidence="1 7">3.1.1.29</ecNumber>
    </recommendedName>
</protein>
<comment type="subcellular location">
    <subcellularLocation>
        <location evidence="7">Cytoplasm</location>
    </subcellularLocation>
</comment>
<keyword evidence="3 7" id="KW-0378">Hydrolase</keyword>
<proteinExistence type="inferred from homology"/>
<dbReference type="SUPFAM" id="SSF53178">
    <property type="entry name" value="Peptidyl-tRNA hydrolase-like"/>
    <property type="match status" value="1"/>
</dbReference>
<sequence length="212" mass="23650">MEKFFNSLRKKTIIQDESISGVPFLIVGLGNPGREYRESRHNFGFMVVDRIVGQLNSEFAKVQLKSLISQVSYQGERIVFAKPQTFMNLSGQAVIPLMNYYKIPQSKLLVIHDDLDLPFSTLRMRPFGGNGGQKGLGSIIEQLGNQDFARLRCGIGHPQGQMDVKDYVLSKFSKEELEFLPSVIDRAAEAALTFVTDGLQAAMTRFNGVVEG</sequence>
<dbReference type="STRING" id="1678840.ATC1_11404"/>
<evidence type="ECO:0000256" key="4">
    <source>
        <dbReference type="ARBA" id="ARBA00022884"/>
    </source>
</evidence>
<feature type="site" description="Stabilizes the basic form of H active site to accept a proton" evidence="7">
    <location>
        <position position="113"/>
    </location>
</feature>
<dbReference type="RefSeq" id="WP_082174616.1">
    <property type="nucleotide sequence ID" value="NZ_DF968179.1"/>
</dbReference>
<dbReference type="AlphaFoldDB" id="A0A0K8PAC2"/>
<comment type="function">
    <text evidence="7">Catalyzes the release of premature peptidyl moieties from peptidyl-tRNA molecules trapped in stalled 50S ribosomal subunits, and thus maintains levels of free tRNAs and 50S ribosomes.</text>
</comment>
<evidence type="ECO:0000256" key="1">
    <source>
        <dbReference type="ARBA" id="ARBA00013260"/>
    </source>
</evidence>
<evidence type="ECO:0000313" key="9">
    <source>
        <dbReference type="Proteomes" id="UP000053370"/>
    </source>
</evidence>
<dbReference type="Proteomes" id="UP000053370">
    <property type="component" value="Unassembled WGS sequence"/>
</dbReference>
<feature type="binding site" evidence="7">
    <location>
        <position position="88"/>
    </location>
    <ligand>
        <name>tRNA</name>
        <dbReference type="ChEBI" id="CHEBI:17843"/>
    </ligand>
</feature>
<dbReference type="PANTHER" id="PTHR17224:SF1">
    <property type="entry name" value="PEPTIDYL-TRNA HYDROLASE"/>
    <property type="match status" value="1"/>
</dbReference>
<name>A0A0K8PAC2_9CHLR</name>
<comment type="similarity">
    <text evidence="7">Belongs to the PTH family.</text>
</comment>
<comment type="catalytic activity">
    <reaction evidence="5 7">
        <text>an N-acyl-L-alpha-aminoacyl-tRNA + H2O = an N-acyl-L-amino acid + a tRNA + H(+)</text>
        <dbReference type="Rhea" id="RHEA:54448"/>
        <dbReference type="Rhea" id="RHEA-COMP:10123"/>
        <dbReference type="Rhea" id="RHEA-COMP:13883"/>
        <dbReference type="ChEBI" id="CHEBI:15377"/>
        <dbReference type="ChEBI" id="CHEBI:15378"/>
        <dbReference type="ChEBI" id="CHEBI:59874"/>
        <dbReference type="ChEBI" id="CHEBI:78442"/>
        <dbReference type="ChEBI" id="CHEBI:138191"/>
        <dbReference type="EC" id="3.1.1.29"/>
    </reaction>
</comment>
<dbReference type="Gene3D" id="3.40.50.1470">
    <property type="entry name" value="Peptidyl-tRNA hydrolase"/>
    <property type="match status" value="1"/>
</dbReference>
<dbReference type="EC" id="3.1.1.29" evidence="1 7"/>
<dbReference type="PANTHER" id="PTHR17224">
    <property type="entry name" value="PEPTIDYL-TRNA HYDROLASE"/>
    <property type="match status" value="1"/>
</dbReference>
<evidence type="ECO:0000256" key="6">
    <source>
        <dbReference type="ARBA" id="ARBA00050038"/>
    </source>
</evidence>
<dbReference type="EMBL" id="DF968179">
    <property type="protein sequence ID" value="GAP39469.1"/>
    <property type="molecule type" value="Genomic_DNA"/>
</dbReference>
<dbReference type="OrthoDB" id="9800507at2"/>
<comment type="subunit">
    <text evidence="7">Monomer.</text>
</comment>
<dbReference type="NCBIfam" id="TIGR00447">
    <property type="entry name" value="pth"/>
    <property type="match status" value="1"/>
</dbReference>
<dbReference type="FunFam" id="3.40.50.1470:FF:000001">
    <property type="entry name" value="Peptidyl-tRNA hydrolase"/>
    <property type="match status" value="1"/>
</dbReference>
<gene>
    <name evidence="7" type="primary">pth</name>
    <name evidence="8" type="ORF">ATC1_11404</name>
</gene>
<evidence type="ECO:0000256" key="5">
    <source>
        <dbReference type="ARBA" id="ARBA00048707"/>
    </source>
</evidence>
<reference evidence="8" key="1">
    <citation type="journal article" date="2015" name="Genome Announc.">
        <title>Draft Genome Sequence of Anaerolineae Strain TC1, a Novel Isolate from a Methanogenic Wastewater Treatment System.</title>
        <authorList>
            <person name="Matsuura N."/>
            <person name="Tourlousse D.M."/>
            <person name="Sun L."/>
            <person name="Toyonaga M."/>
            <person name="Kuroda K."/>
            <person name="Ohashi A."/>
            <person name="Cruz R."/>
            <person name="Yamaguchi T."/>
            <person name="Sekiguchi Y."/>
        </authorList>
    </citation>
    <scope>NUCLEOTIDE SEQUENCE [LARGE SCALE GENOMIC DNA]</scope>
    <source>
        <strain evidence="8">TC1</strain>
    </source>
</reference>
<keyword evidence="7" id="KW-0963">Cytoplasm</keyword>
<organism evidence="8">
    <name type="scientific">Flexilinea flocculi</name>
    <dbReference type="NCBI Taxonomy" id="1678840"/>
    <lineage>
        <taxon>Bacteria</taxon>
        <taxon>Bacillati</taxon>
        <taxon>Chloroflexota</taxon>
        <taxon>Anaerolineae</taxon>
        <taxon>Anaerolineales</taxon>
        <taxon>Anaerolineaceae</taxon>
        <taxon>Flexilinea</taxon>
    </lineage>
</organism>
<dbReference type="GO" id="GO:0006515">
    <property type="term" value="P:protein quality control for misfolded or incompletely synthesized proteins"/>
    <property type="evidence" value="ECO:0007669"/>
    <property type="project" value="UniProtKB-UniRule"/>
</dbReference>
<dbReference type="GO" id="GO:0000049">
    <property type="term" value="F:tRNA binding"/>
    <property type="evidence" value="ECO:0007669"/>
    <property type="project" value="UniProtKB-UniRule"/>
</dbReference>
<keyword evidence="9" id="KW-1185">Reference proteome</keyword>
<accession>A0A0K8PAC2</accession>
<dbReference type="InterPro" id="IPR036416">
    <property type="entry name" value="Pept_tRNA_hydro_sf"/>
</dbReference>
<dbReference type="HAMAP" id="MF_00083">
    <property type="entry name" value="Pept_tRNA_hydro_bact"/>
    <property type="match status" value="1"/>
</dbReference>
<keyword evidence="4 7" id="KW-0694">RNA-binding</keyword>
<evidence type="ECO:0000256" key="7">
    <source>
        <dbReference type="HAMAP-Rule" id="MF_00083"/>
    </source>
</evidence>
<dbReference type="GO" id="GO:0005737">
    <property type="term" value="C:cytoplasm"/>
    <property type="evidence" value="ECO:0007669"/>
    <property type="project" value="UniProtKB-SubCell"/>
</dbReference>
<dbReference type="InterPro" id="IPR001328">
    <property type="entry name" value="Pept_tRNA_hydro"/>
</dbReference>
<dbReference type="PATRIC" id="fig|1678840.3.peg.495"/>
<evidence type="ECO:0000313" key="8">
    <source>
        <dbReference type="EMBL" id="GAP39469.1"/>
    </source>
</evidence>
<evidence type="ECO:0000256" key="2">
    <source>
        <dbReference type="ARBA" id="ARBA00022555"/>
    </source>
</evidence>
<comment type="function">
    <text evidence="7">Hydrolyzes ribosome-free peptidyl-tRNAs (with 1 or more amino acids incorporated), which drop off the ribosome during protein synthesis, or as a result of ribosome stalling.</text>
</comment>
<dbReference type="Pfam" id="PF01195">
    <property type="entry name" value="Pept_tRNA_hydro"/>
    <property type="match status" value="1"/>
</dbReference>
<feature type="binding site" evidence="7">
    <location>
        <position position="86"/>
    </location>
    <ligand>
        <name>tRNA</name>
        <dbReference type="ChEBI" id="CHEBI:17843"/>
    </ligand>
</feature>
<feature type="site" description="Discriminates between blocked and unblocked aminoacyl-tRNA" evidence="7">
    <location>
        <position position="31"/>
    </location>
</feature>
<evidence type="ECO:0000256" key="3">
    <source>
        <dbReference type="ARBA" id="ARBA00022801"/>
    </source>
</evidence>
<dbReference type="GO" id="GO:0072344">
    <property type="term" value="P:rescue of stalled ribosome"/>
    <property type="evidence" value="ECO:0007669"/>
    <property type="project" value="UniProtKB-UniRule"/>
</dbReference>
<comment type="caution">
    <text evidence="7">Lacks conserved residue(s) required for the propagation of feature annotation.</text>
</comment>
<dbReference type="CDD" id="cd00462">
    <property type="entry name" value="PTH"/>
    <property type="match status" value="1"/>
</dbReference>
<feature type="binding site" evidence="7">
    <location>
        <position position="36"/>
    </location>
    <ligand>
        <name>tRNA</name>
        <dbReference type="ChEBI" id="CHEBI:17843"/>
    </ligand>
</feature>
<feature type="active site" description="Proton acceptor" evidence="7">
    <location>
        <position position="41"/>
    </location>
</feature>